<dbReference type="EMBL" id="GGFL01009605">
    <property type="protein sequence ID" value="MBW73783.1"/>
    <property type="molecule type" value="Transcribed_RNA"/>
</dbReference>
<sequence>MAISIMGTVVVVVVAISSCNNQTRPCSRRPHRSYRPIRTRRIRSAPRTPRPAVRKHRKTRPRRDRPVRRTTVAGAPSIRDTAARRRPRWRAVCSIRRAHRVKF</sequence>
<organism evidence="3">
    <name type="scientific">Anopheles darlingi</name>
    <name type="common">Mosquito</name>
    <dbReference type="NCBI Taxonomy" id="43151"/>
    <lineage>
        <taxon>Eukaryota</taxon>
        <taxon>Metazoa</taxon>
        <taxon>Ecdysozoa</taxon>
        <taxon>Arthropoda</taxon>
        <taxon>Hexapoda</taxon>
        <taxon>Insecta</taxon>
        <taxon>Pterygota</taxon>
        <taxon>Neoptera</taxon>
        <taxon>Endopterygota</taxon>
        <taxon>Diptera</taxon>
        <taxon>Nematocera</taxon>
        <taxon>Culicoidea</taxon>
        <taxon>Culicidae</taxon>
        <taxon>Anophelinae</taxon>
        <taxon>Anopheles</taxon>
    </lineage>
</organism>
<evidence type="ECO:0000256" key="2">
    <source>
        <dbReference type="SAM" id="SignalP"/>
    </source>
</evidence>
<feature type="region of interest" description="Disordered" evidence="1">
    <location>
        <begin position="21"/>
        <end position="87"/>
    </location>
</feature>
<feature type="compositionally biased region" description="Basic residues" evidence="1">
    <location>
        <begin position="52"/>
        <end position="68"/>
    </location>
</feature>
<keyword evidence="2" id="KW-0732">Signal</keyword>
<feature type="compositionally biased region" description="Basic residues" evidence="1">
    <location>
        <begin position="26"/>
        <end position="44"/>
    </location>
</feature>
<protein>
    <submittedName>
        <fullName evidence="3">Putative secreted protein</fullName>
    </submittedName>
</protein>
<feature type="signal peptide" evidence="2">
    <location>
        <begin position="1"/>
        <end position="21"/>
    </location>
</feature>
<feature type="chain" id="PRO_5014604380" evidence="2">
    <location>
        <begin position="22"/>
        <end position="103"/>
    </location>
</feature>
<proteinExistence type="predicted"/>
<reference evidence="3" key="1">
    <citation type="submission" date="2018-01" db="EMBL/GenBank/DDBJ databases">
        <title>An insight into the sialome of Amazonian anophelines.</title>
        <authorList>
            <person name="Ribeiro J.M."/>
            <person name="Scarpassa V."/>
            <person name="Calvo E."/>
        </authorList>
    </citation>
    <scope>NUCLEOTIDE SEQUENCE</scope>
</reference>
<evidence type="ECO:0000313" key="3">
    <source>
        <dbReference type="EMBL" id="MBW73783.1"/>
    </source>
</evidence>
<name>A0A2M4D890_ANODA</name>
<accession>A0A2M4D890</accession>
<dbReference type="AlphaFoldDB" id="A0A2M4D890"/>
<evidence type="ECO:0000256" key="1">
    <source>
        <dbReference type="SAM" id="MobiDB-lite"/>
    </source>
</evidence>